<name>A0A2Z2P1A4_9GAMM</name>
<evidence type="ECO:0000256" key="1">
    <source>
        <dbReference type="SAM" id="SignalP"/>
    </source>
</evidence>
<organism evidence="2 3">
    <name type="scientific">Granulosicoccus antarcticus IMCC3135</name>
    <dbReference type="NCBI Taxonomy" id="1192854"/>
    <lineage>
        <taxon>Bacteria</taxon>
        <taxon>Pseudomonadati</taxon>
        <taxon>Pseudomonadota</taxon>
        <taxon>Gammaproteobacteria</taxon>
        <taxon>Chromatiales</taxon>
        <taxon>Granulosicoccaceae</taxon>
        <taxon>Granulosicoccus</taxon>
    </lineage>
</organism>
<feature type="signal peptide" evidence="1">
    <location>
        <begin position="1"/>
        <end position="23"/>
    </location>
</feature>
<sequence length="611" mass="66498">MQKFHGKLLLAAGVLFAAQVVNAAPTVVGNIISWPDDGWYQVQSPYGAIIYCNGGSSCEVGAGRYKVINHTTGESFSDVVVGGEVVPVNGGVWVVGDVITWPDNGWYQVQSTNGATTYCNGGSSCQVDPGSYLVVNHTTGERFSGINVIGEEVPGDADIRSGNGRIFWPDNGWYQVQSIDGATTYCSGGSSCDVSPGSYLVINHTTGERFDNIVVKDDVADGDPSRIQVEGNVISWPDDGWYEVQGIYSTPTYCEGGRSCTMAEAGQYIVINHTTGERFVGVTVASGASAPESIDVEGLVDEYYTMQNLKPFKLIEKFAIDVLQKIDAGELDYIKYASDGSDRPAELTPDFNGLSIGQWAPSLLDYRFECPEGGYFYTSKQIRDEFTYFADCRDNGRSFSGAFSALNEEDFPRGVTFYQVDYRDEAGTIEASALDYSAYDQQNSMLVLGMRADYPSFPKSIVDDWVLQAARSFNESTGEYELTSSRMNADGFESAVVSGVAFYYGSPPEVLVPAGLTTVEGEQFYASGFNGQYFQDGGATISVGNEGREFVLNYSASDAQTLQVDEYVGDGSVVSHQLARKGIYDSEELSAQSYNPFEKELEFIYAEDFLP</sequence>
<accession>A0A2Z2P1A4</accession>
<evidence type="ECO:0000313" key="2">
    <source>
        <dbReference type="EMBL" id="ASJ74990.1"/>
    </source>
</evidence>
<feature type="chain" id="PRO_5016303205" evidence="1">
    <location>
        <begin position="24"/>
        <end position="611"/>
    </location>
</feature>
<reference evidence="2 3" key="1">
    <citation type="submission" date="2016-12" db="EMBL/GenBank/DDBJ databases">
        <authorList>
            <person name="Song W.-J."/>
            <person name="Kurnit D.M."/>
        </authorList>
    </citation>
    <scope>NUCLEOTIDE SEQUENCE [LARGE SCALE GENOMIC DNA]</scope>
    <source>
        <strain evidence="2 3">IMCC3135</strain>
    </source>
</reference>
<protein>
    <submittedName>
        <fullName evidence="2">Uncharacterized protein</fullName>
    </submittedName>
</protein>
<dbReference type="KEGG" id="gai:IMCC3135_24620"/>
<dbReference type="EMBL" id="CP018632">
    <property type="protein sequence ID" value="ASJ74990.1"/>
    <property type="molecule type" value="Genomic_DNA"/>
</dbReference>
<dbReference type="AlphaFoldDB" id="A0A2Z2P1A4"/>
<keyword evidence="3" id="KW-1185">Reference proteome</keyword>
<gene>
    <name evidence="2" type="ORF">IMCC3135_24620</name>
</gene>
<evidence type="ECO:0000313" key="3">
    <source>
        <dbReference type="Proteomes" id="UP000250079"/>
    </source>
</evidence>
<proteinExistence type="predicted"/>
<dbReference type="Proteomes" id="UP000250079">
    <property type="component" value="Chromosome"/>
</dbReference>
<keyword evidence="1" id="KW-0732">Signal</keyword>
<dbReference type="RefSeq" id="WP_088919956.1">
    <property type="nucleotide sequence ID" value="NZ_CP018632.1"/>
</dbReference>
<dbReference type="OrthoDB" id="315328at2"/>